<proteinExistence type="predicted"/>
<dbReference type="InterPro" id="IPR049012">
    <property type="entry name" value="Mutator_transp_dom"/>
</dbReference>
<evidence type="ECO:0000259" key="1">
    <source>
        <dbReference type="Pfam" id="PF20700"/>
    </source>
</evidence>
<evidence type="ECO:0000313" key="3">
    <source>
        <dbReference type="Proteomes" id="UP000887159"/>
    </source>
</evidence>
<gene>
    <name evidence="2" type="primary">AVEN_56570_1</name>
    <name evidence="2" type="ORF">TNCV_210601</name>
</gene>
<keyword evidence="3" id="KW-1185">Reference proteome</keyword>
<sequence length="183" mass="20673">MFATSTEVSTRNQLNAGYVDCSMTMGGSDSYAYYACRQKRSSLVYNKKLTRDGADVYGPEIKIKKEECINHVSKKLGTSLRKAVTEWQARGVSLGGKSRGSLKKDTIKKLSRYYQKRFARTKAAFARGKVPGPQVKHVNTPLKEAHLDKIMPIYQILVSNELIQRCIKCDTKCKREPSHHHMG</sequence>
<protein>
    <recommendedName>
        <fullName evidence="1">Mutator-like transposase domain-containing protein</fullName>
    </recommendedName>
</protein>
<reference evidence="2" key="1">
    <citation type="submission" date="2020-08" db="EMBL/GenBank/DDBJ databases">
        <title>Multicomponent nature underlies the extraordinary mechanical properties of spider dragline silk.</title>
        <authorList>
            <person name="Kono N."/>
            <person name="Nakamura H."/>
            <person name="Mori M."/>
            <person name="Yoshida Y."/>
            <person name="Ohtoshi R."/>
            <person name="Malay A.D."/>
            <person name="Moran D.A.P."/>
            <person name="Tomita M."/>
            <person name="Numata K."/>
            <person name="Arakawa K."/>
        </authorList>
    </citation>
    <scope>NUCLEOTIDE SEQUENCE</scope>
</reference>
<name>A0A8X6SZD0_TRICX</name>
<comment type="caution">
    <text evidence="2">The sequence shown here is derived from an EMBL/GenBank/DDBJ whole genome shotgun (WGS) entry which is preliminary data.</text>
</comment>
<accession>A0A8X6SZD0</accession>
<dbReference type="Proteomes" id="UP000887159">
    <property type="component" value="Unassembled WGS sequence"/>
</dbReference>
<evidence type="ECO:0000313" key="2">
    <source>
        <dbReference type="EMBL" id="GFY20428.1"/>
    </source>
</evidence>
<organism evidence="2 3">
    <name type="scientific">Trichonephila clavipes</name>
    <name type="common">Golden silk orbweaver</name>
    <name type="synonym">Nephila clavipes</name>
    <dbReference type="NCBI Taxonomy" id="2585209"/>
    <lineage>
        <taxon>Eukaryota</taxon>
        <taxon>Metazoa</taxon>
        <taxon>Ecdysozoa</taxon>
        <taxon>Arthropoda</taxon>
        <taxon>Chelicerata</taxon>
        <taxon>Arachnida</taxon>
        <taxon>Araneae</taxon>
        <taxon>Araneomorphae</taxon>
        <taxon>Entelegynae</taxon>
        <taxon>Araneoidea</taxon>
        <taxon>Nephilidae</taxon>
        <taxon>Trichonephila</taxon>
    </lineage>
</organism>
<feature type="domain" description="Mutator-like transposase" evidence="1">
    <location>
        <begin position="54"/>
        <end position="119"/>
    </location>
</feature>
<dbReference type="EMBL" id="BMAU01021355">
    <property type="protein sequence ID" value="GFY20428.1"/>
    <property type="molecule type" value="Genomic_DNA"/>
</dbReference>
<dbReference type="Pfam" id="PF20700">
    <property type="entry name" value="Mutator"/>
    <property type="match status" value="1"/>
</dbReference>
<dbReference type="AlphaFoldDB" id="A0A8X6SZD0"/>